<dbReference type="GO" id="GO:0009279">
    <property type="term" value="C:cell outer membrane"/>
    <property type="evidence" value="ECO:0007669"/>
    <property type="project" value="UniProtKB-SubCell"/>
</dbReference>
<dbReference type="AlphaFoldDB" id="A0A7R6PLS5"/>
<dbReference type="KEGG" id="thyd:TTHT_0875"/>
<dbReference type="Pfam" id="PF03349">
    <property type="entry name" value="Toluene_X"/>
    <property type="match status" value="1"/>
</dbReference>
<evidence type="ECO:0000256" key="1">
    <source>
        <dbReference type="ARBA" id="ARBA00004571"/>
    </source>
</evidence>
<dbReference type="RefSeq" id="WP_201328783.1">
    <property type="nucleotide sequence ID" value="NZ_AP017470.1"/>
</dbReference>
<dbReference type="Gene3D" id="2.40.160.60">
    <property type="entry name" value="Outer membrane protein transport protein (OMPP1/FadL/TodX)"/>
    <property type="match status" value="1"/>
</dbReference>
<comment type="similarity">
    <text evidence="2">Belongs to the OmpP1/FadL family.</text>
</comment>
<evidence type="ECO:0000256" key="5">
    <source>
        <dbReference type="ARBA" id="ARBA00022729"/>
    </source>
</evidence>
<sequence>MKKFCVSFLFLLISIFVFSNDMYLIDQGGKGIAKSGMVVASTNSGIALYYNPAGLANVNTRDLELNASLILPNLSYSSQDGTKYDAAKKGNIPVSIFYTHPLNEKITLALGITTPVFKNDQWENSFPGRFFTSQYEIRTNELSLGLGYKLTEKINVGFSVDYSSTYLKFSNFFKSPYYDYLTGTDELIGYFEVKGGIDDTQTDTGFTVGIQYNFLPKWTLGFSYKTEKDFDFKNVPVSFEQITEVGFSNAEESFNRLFGNLNETLTTKFQIPSQFAIGVAYRPTNRWLIEVDYLSLSTSDNDVINFDYSINNDSIIDRGYSKKWDDMSLYGFSLEYTATKKIKIMGAMRYGSDVIPLDDWHPAVANGEMFWISLGISYLDQGNGFEFAMFFKNYKDYVVSGQEYTFSPIGEGYLELLQDATGKYDRNFVGFTYSYHIRF</sequence>
<accession>A0A7R6PLS5</accession>
<keyword evidence="6" id="KW-0472">Membrane</keyword>
<evidence type="ECO:0000256" key="6">
    <source>
        <dbReference type="ARBA" id="ARBA00023136"/>
    </source>
</evidence>
<dbReference type="SUPFAM" id="SSF56935">
    <property type="entry name" value="Porins"/>
    <property type="match status" value="1"/>
</dbReference>
<organism evidence="8 9">
    <name type="scientific">Thermotomaculum hydrothermale</name>
    <dbReference type="NCBI Taxonomy" id="981385"/>
    <lineage>
        <taxon>Bacteria</taxon>
        <taxon>Pseudomonadati</taxon>
        <taxon>Acidobacteriota</taxon>
        <taxon>Holophagae</taxon>
        <taxon>Thermotomaculales</taxon>
        <taxon>Thermotomaculaceae</taxon>
        <taxon>Thermotomaculum</taxon>
    </lineage>
</organism>
<name>A0A7R6PLS5_9BACT</name>
<evidence type="ECO:0000256" key="4">
    <source>
        <dbReference type="ARBA" id="ARBA00022692"/>
    </source>
</evidence>
<dbReference type="InterPro" id="IPR005017">
    <property type="entry name" value="OMPP1/FadL/TodX"/>
</dbReference>
<comment type="subcellular location">
    <subcellularLocation>
        <location evidence="1">Cell outer membrane</location>
        <topology evidence="1">Multi-pass membrane protein</topology>
    </subcellularLocation>
</comment>
<gene>
    <name evidence="8" type="ORF">TTHT_0875</name>
</gene>
<keyword evidence="3" id="KW-1134">Transmembrane beta strand</keyword>
<evidence type="ECO:0000256" key="3">
    <source>
        <dbReference type="ARBA" id="ARBA00022452"/>
    </source>
</evidence>
<dbReference type="GO" id="GO:0015483">
    <property type="term" value="F:long-chain fatty acid transporting porin activity"/>
    <property type="evidence" value="ECO:0007669"/>
    <property type="project" value="TreeGrafter"/>
</dbReference>
<evidence type="ECO:0000256" key="2">
    <source>
        <dbReference type="ARBA" id="ARBA00008163"/>
    </source>
</evidence>
<evidence type="ECO:0000313" key="9">
    <source>
        <dbReference type="Proteomes" id="UP000595564"/>
    </source>
</evidence>
<evidence type="ECO:0000313" key="8">
    <source>
        <dbReference type="EMBL" id="BBB32437.1"/>
    </source>
</evidence>
<reference evidence="8 9" key="1">
    <citation type="journal article" date="2012" name="Extremophiles">
        <title>Thermotomaculum hydrothermale gen. nov., sp. nov., a novel heterotrophic thermophile within the phylum Acidobacteria from a deep-sea hydrothermal vent chimney in the Southern Okinawa Trough.</title>
        <authorList>
            <person name="Izumi H."/>
            <person name="Nunoura T."/>
            <person name="Miyazaki M."/>
            <person name="Mino S."/>
            <person name="Toki T."/>
            <person name="Takai K."/>
            <person name="Sako Y."/>
            <person name="Sawabe T."/>
            <person name="Nakagawa S."/>
        </authorList>
    </citation>
    <scope>NUCLEOTIDE SEQUENCE [LARGE SCALE GENOMIC DNA]</scope>
    <source>
        <strain evidence="8 9">AC55</strain>
    </source>
</reference>
<keyword evidence="4" id="KW-0812">Transmembrane</keyword>
<dbReference type="PANTHER" id="PTHR35093">
    <property type="entry name" value="OUTER MEMBRANE PROTEIN NMB0088-RELATED"/>
    <property type="match status" value="1"/>
</dbReference>
<dbReference type="EMBL" id="AP017470">
    <property type="protein sequence ID" value="BBB32437.1"/>
    <property type="molecule type" value="Genomic_DNA"/>
</dbReference>
<dbReference type="Proteomes" id="UP000595564">
    <property type="component" value="Chromosome"/>
</dbReference>
<keyword evidence="5" id="KW-0732">Signal</keyword>
<protein>
    <submittedName>
        <fullName evidence="8">Long-chain fatty acid transport protein</fullName>
    </submittedName>
</protein>
<keyword evidence="7" id="KW-0998">Cell outer membrane</keyword>
<keyword evidence="9" id="KW-1185">Reference proteome</keyword>
<proteinExistence type="inferred from homology"/>
<dbReference type="PANTHER" id="PTHR35093:SF8">
    <property type="entry name" value="OUTER MEMBRANE PROTEIN NMB0088-RELATED"/>
    <property type="match status" value="1"/>
</dbReference>
<evidence type="ECO:0000256" key="7">
    <source>
        <dbReference type="ARBA" id="ARBA00023237"/>
    </source>
</evidence>